<reference evidence="1" key="1">
    <citation type="submission" date="2014-12" db="EMBL/GenBank/DDBJ databases">
        <title>Insight into the proteome of Arion vulgaris.</title>
        <authorList>
            <person name="Aradska J."/>
            <person name="Bulat T."/>
            <person name="Smidak R."/>
            <person name="Sarate P."/>
            <person name="Gangsoo J."/>
            <person name="Sialana F."/>
            <person name="Bilban M."/>
            <person name="Lubec G."/>
        </authorList>
    </citation>
    <scope>NUCLEOTIDE SEQUENCE</scope>
    <source>
        <tissue evidence="1">Skin</tissue>
    </source>
</reference>
<evidence type="ECO:0000313" key="1">
    <source>
        <dbReference type="EMBL" id="CEK95205.1"/>
    </source>
</evidence>
<proteinExistence type="predicted"/>
<organism evidence="1">
    <name type="scientific">Arion vulgaris</name>
    <dbReference type="NCBI Taxonomy" id="1028688"/>
    <lineage>
        <taxon>Eukaryota</taxon>
        <taxon>Metazoa</taxon>
        <taxon>Spiralia</taxon>
        <taxon>Lophotrochozoa</taxon>
        <taxon>Mollusca</taxon>
        <taxon>Gastropoda</taxon>
        <taxon>Heterobranchia</taxon>
        <taxon>Euthyneura</taxon>
        <taxon>Panpulmonata</taxon>
        <taxon>Eupulmonata</taxon>
        <taxon>Stylommatophora</taxon>
        <taxon>Helicina</taxon>
        <taxon>Arionoidea</taxon>
        <taxon>Arionidae</taxon>
        <taxon>Arion</taxon>
    </lineage>
</organism>
<protein>
    <submittedName>
        <fullName evidence="1">Uncharacterized protein</fullName>
    </submittedName>
</protein>
<dbReference type="AlphaFoldDB" id="A0A0B7BSR1"/>
<gene>
    <name evidence="1" type="primary">ORF205891</name>
</gene>
<accession>A0A0B7BSR1</accession>
<dbReference type="EMBL" id="HACG01048340">
    <property type="protein sequence ID" value="CEK95205.1"/>
    <property type="molecule type" value="Transcribed_RNA"/>
</dbReference>
<name>A0A0B7BSR1_9EUPU</name>
<sequence length="61" mass="6884">MMPACGGTNSVPFEARGDQHLNLYDTEILTTVTDMCELVTVRWELVTVNDMCESVCWPECQ</sequence>